<evidence type="ECO:0000256" key="9">
    <source>
        <dbReference type="ARBA" id="ARBA00023295"/>
    </source>
</evidence>
<dbReference type="InterPro" id="IPR017853">
    <property type="entry name" value="GH"/>
</dbReference>
<evidence type="ECO:0000256" key="10">
    <source>
        <dbReference type="SAM" id="SignalP"/>
    </source>
</evidence>
<evidence type="ECO:0000256" key="2">
    <source>
        <dbReference type="ARBA" id="ARBA00000419"/>
    </source>
</evidence>
<dbReference type="GO" id="GO:0016139">
    <property type="term" value="P:glycoside catabolic process"/>
    <property type="evidence" value="ECO:0007669"/>
    <property type="project" value="TreeGrafter"/>
</dbReference>
<evidence type="ECO:0000256" key="6">
    <source>
        <dbReference type="ARBA" id="ARBA00022729"/>
    </source>
</evidence>
<dbReference type="Gene3D" id="3.20.20.80">
    <property type="entry name" value="Glycosidases"/>
    <property type="match status" value="2"/>
</dbReference>
<evidence type="ECO:0000256" key="8">
    <source>
        <dbReference type="ARBA" id="ARBA00023180"/>
    </source>
</evidence>
<dbReference type="InterPro" id="IPR057739">
    <property type="entry name" value="Glyco_hydro_29_N"/>
</dbReference>
<comment type="function">
    <text evidence="3">Alpha-L-fucosidase is responsible for hydrolyzing the alpha-1,6-linked fucose joined to the reducing-end N-acetylglucosamine of the carbohydrate moieties of glycoproteins.</text>
</comment>
<feature type="signal peptide" evidence="10">
    <location>
        <begin position="1"/>
        <end position="16"/>
    </location>
</feature>
<comment type="similarity">
    <text evidence="4">Belongs to the glycosyl hydrolase 29 family.</text>
</comment>
<name>A0AA88YNU7_PINIB</name>
<evidence type="ECO:0000256" key="3">
    <source>
        <dbReference type="ARBA" id="ARBA00004071"/>
    </source>
</evidence>
<keyword evidence="14" id="KW-1185">Reference proteome</keyword>
<dbReference type="InterPro" id="IPR016286">
    <property type="entry name" value="FUC_metazoa-typ"/>
</dbReference>
<gene>
    <name evidence="13" type="ORF">FSP39_011859</name>
</gene>
<protein>
    <recommendedName>
        <fullName evidence="5">alpha-L-fucosidase</fullName>
        <ecNumber evidence="5">3.2.1.51</ecNumber>
    </recommendedName>
</protein>
<comment type="caution">
    <text evidence="13">The sequence shown here is derived from an EMBL/GenBank/DDBJ whole genome shotgun (WGS) entry which is preliminary data.</text>
</comment>
<dbReference type="Pfam" id="PF16757">
    <property type="entry name" value="Fucosidase_C"/>
    <property type="match status" value="1"/>
</dbReference>
<organism evidence="13 14">
    <name type="scientific">Pinctada imbricata</name>
    <name type="common">Atlantic pearl-oyster</name>
    <name type="synonym">Pinctada martensii</name>
    <dbReference type="NCBI Taxonomy" id="66713"/>
    <lineage>
        <taxon>Eukaryota</taxon>
        <taxon>Metazoa</taxon>
        <taxon>Spiralia</taxon>
        <taxon>Lophotrochozoa</taxon>
        <taxon>Mollusca</taxon>
        <taxon>Bivalvia</taxon>
        <taxon>Autobranchia</taxon>
        <taxon>Pteriomorphia</taxon>
        <taxon>Pterioida</taxon>
        <taxon>Pterioidea</taxon>
        <taxon>Pteriidae</taxon>
        <taxon>Pinctada</taxon>
    </lineage>
</organism>
<keyword evidence="6 10" id="KW-0732">Signal</keyword>
<evidence type="ECO:0000313" key="13">
    <source>
        <dbReference type="EMBL" id="KAK3102504.1"/>
    </source>
</evidence>
<dbReference type="GO" id="GO:0006004">
    <property type="term" value="P:fucose metabolic process"/>
    <property type="evidence" value="ECO:0007669"/>
    <property type="project" value="InterPro"/>
</dbReference>
<dbReference type="PROSITE" id="PS00385">
    <property type="entry name" value="ALPHA_L_FUCOSIDASE"/>
    <property type="match status" value="2"/>
</dbReference>
<proteinExistence type="inferred from homology"/>
<evidence type="ECO:0000259" key="12">
    <source>
        <dbReference type="Pfam" id="PF16757"/>
    </source>
</evidence>
<accession>A0AA88YNU7</accession>
<evidence type="ECO:0000256" key="4">
    <source>
        <dbReference type="ARBA" id="ARBA00007951"/>
    </source>
</evidence>
<dbReference type="Pfam" id="PF01120">
    <property type="entry name" value="Alpha_L_fucos"/>
    <property type="match status" value="2"/>
</dbReference>
<dbReference type="FunFam" id="3.20.20.80:FF:000027">
    <property type="entry name" value="Alpha-L-fucosidase"/>
    <property type="match status" value="1"/>
</dbReference>
<dbReference type="InterPro" id="IPR018526">
    <property type="entry name" value="Glyco_hydro_29_CS"/>
</dbReference>
<feature type="domain" description="Glycoside hydrolase family 29 N-terminal" evidence="11">
    <location>
        <begin position="440"/>
        <end position="677"/>
    </location>
</feature>
<dbReference type="Gene3D" id="2.60.40.1180">
    <property type="entry name" value="Golgi alpha-mannosidase II"/>
    <property type="match status" value="1"/>
</dbReference>
<dbReference type="GO" id="GO:0005764">
    <property type="term" value="C:lysosome"/>
    <property type="evidence" value="ECO:0007669"/>
    <property type="project" value="TreeGrafter"/>
</dbReference>
<feature type="chain" id="PRO_5041643166" description="alpha-L-fucosidase" evidence="10">
    <location>
        <begin position="17"/>
        <end position="780"/>
    </location>
</feature>
<keyword evidence="8" id="KW-0325">Glycoprotein</keyword>
<dbReference type="EMBL" id="VSWD01000005">
    <property type="protein sequence ID" value="KAK3102504.1"/>
    <property type="molecule type" value="Genomic_DNA"/>
</dbReference>
<comment type="catalytic activity">
    <reaction evidence="1">
        <text>a neolactoside IV(2)-alpha-Fuc-nLc4Cer(d18:1(4E)) + H2O = a neolactoside nLc4Cer(d18:1(4E)) + L-fucose</text>
        <dbReference type="Rhea" id="RHEA:48224"/>
        <dbReference type="ChEBI" id="CHEBI:2181"/>
        <dbReference type="ChEBI" id="CHEBI:15377"/>
        <dbReference type="ChEBI" id="CHEBI:17006"/>
        <dbReference type="ChEBI" id="CHEBI:28691"/>
    </reaction>
    <physiologicalReaction direction="left-to-right" evidence="1">
        <dbReference type="Rhea" id="RHEA:48225"/>
    </physiologicalReaction>
</comment>
<evidence type="ECO:0000256" key="1">
    <source>
        <dbReference type="ARBA" id="ARBA00000321"/>
    </source>
</evidence>
<dbReference type="SMART" id="SM00812">
    <property type="entry name" value="Alpha_L_fucos"/>
    <property type="match status" value="2"/>
</dbReference>
<dbReference type="GO" id="GO:0004560">
    <property type="term" value="F:alpha-L-fucosidase activity"/>
    <property type="evidence" value="ECO:0007669"/>
    <property type="project" value="UniProtKB-EC"/>
</dbReference>
<dbReference type="PRINTS" id="PR00741">
    <property type="entry name" value="GLHYDRLASE29"/>
</dbReference>
<reference evidence="13" key="1">
    <citation type="submission" date="2019-08" db="EMBL/GenBank/DDBJ databases">
        <title>The improved chromosome-level genome for the pearl oyster Pinctada fucata martensii using PacBio sequencing and Hi-C.</title>
        <authorList>
            <person name="Zheng Z."/>
        </authorList>
    </citation>
    <scope>NUCLEOTIDE SEQUENCE</scope>
    <source>
        <strain evidence="13">ZZ-2019</strain>
        <tissue evidence="13">Adductor muscle</tissue>
    </source>
</reference>
<keyword evidence="9" id="KW-0326">Glycosidase</keyword>
<dbReference type="InterPro" id="IPR013780">
    <property type="entry name" value="Glyco_hydro_b"/>
</dbReference>
<dbReference type="EC" id="3.2.1.51" evidence="5"/>
<dbReference type="PANTHER" id="PTHR10030:SF37">
    <property type="entry name" value="ALPHA-L-FUCOSIDASE-RELATED"/>
    <property type="match status" value="1"/>
</dbReference>
<dbReference type="PANTHER" id="PTHR10030">
    <property type="entry name" value="ALPHA-L-FUCOSIDASE"/>
    <property type="match status" value="1"/>
</dbReference>
<dbReference type="Proteomes" id="UP001186944">
    <property type="component" value="Unassembled WGS sequence"/>
</dbReference>
<comment type="catalytic activity">
    <reaction evidence="2">
        <text>a neolactoside IV(2)-alpha-Fuc-nLc4Cer(d18:0) + H2O = a neolactoside nLc4Cer(d18:0) + L-fucose</text>
        <dbReference type="Rhea" id="RHEA:49308"/>
        <dbReference type="ChEBI" id="CHEBI:2181"/>
        <dbReference type="ChEBI" id="CHEBI:15377"/>
        <dbReference type="ChEBI" id="CHEBI:91119"/>
        <dbReference type="ChEBI" id="CHEBI:91121"/>
    </reaction>
    <physiologicalReaction direction="left-to-right" evidence="2">
        <dbReference type="Rhea" id="RHEA:49309"/>
    </physiologicalReaction>
</comment>
<evidence type="ECO:0000256" key="5">
    <source>
        <dbReference type="ARBA" id="ARBA00012662"/>
    </source>
</evidence>
<feature type="domain" description="Glycoside hydrolase family 29 N-terminal" evidence="11">
    <location>
        <begin position="15"/>
        <end position="349"/>
    </location>
</feature>
<dbReference type="InterPro" id="IPR031919">
    <property type="entry name" value="Fucosidase_C"/>
</dbReference>
<keyword evidence="7" id="KW-0378">Hydrolase</keyword>
<evidence type="ECO:0000259" key="11">
    <source>
        <dbReference type="Pfam" id="PF01120"/>
    </source>
</evidence>
<dbReference type="AlphaFoldDB" id="A0AA88YNU7"/>
<dbReference type="InterPro" id="IPR000933">
    <property type="entry name" value="Glyco_hydro_29"/>
</dbReference>
<dbReference type="FunFam" id="3.20.20.80:FF:000293">
    <property type="entry name" value="Alpha-L-fucosidase"/>
    <property type="match status" value="1"/>
</dbReference>
<dbReference type="SUPFAM" id="SSF51445">
    <property type="entry name" value="(Trans)glycosidases"/>
    <property type="match status" value="2"/>
</dbReference>
<evidence type="ECO:0000313" key="14">
    <source>
        <dbReference type="Proteomes" id="UP001186944"/>
    </source>
</evidence>
<evidence type="ECO:0000256" key="7">
    <source>
        <dbReference type="ARBA" id="ARBA00022801"/>
    </source>
</evidence>
<sequence length="780" mass="89386">MERLLYILSCFILVSSVKYDPNWESIDSRPLPSWYDEAKLGIFIHWGVFSVPSFSSEWFWYNWKGMPLPGVIDFMKKNYPPGFTYADFASQFTTEFYSAAEWASIFKASGAKYVVLTSKHHEGFTNWPSKYSFNWNANDTGPHRDLVGELADAVRSNTDLKFGLYHSMFEWFNPLFLQDKANNFTTNDYVEFKTLRELYEIVNTYKPEVVWSDGDPAPAEYWQSQKFLAWLYNESPVKDSVVVNDRWGNNCACHHGGYYTCADRYNPGKLQNHKWENCMTIDKYSWGYRRNARLTDYLTIDEIVKTLVETVSCGGNMLMNVGPTKDGKIAPIFEERLRQLGQWLGVNGEAIYSSKPWAYQNDTVTKGVWYTRSNATSGYDVYAIALTWPDGVLHLGAPQVSSATVVTLLGYDKNFNYTPEKSHGLKITIPPIAWNKLPCQYVVLTSKHHEGFTNWPSKYAFNWNANDTGPHRDLVGELADAVRFNTDLKFGLYHSLYEWFNPLYLQDKANNFTTDDFVKRKTLPELYEIVKRYKPEVVWSDGGIGPEDYWQSRKFLAWLYNESPVKDTVAVNDRWGNGCSCHHGGYYTCSDRYNPGTLQKHKWENCMTIDRNAWVYRRDARLTDYLTTDEIVKTLVETVSCGGNMLMNVGPTKDGKIAPIFEERLRQLGQWLGVNGEAIYGSKPWTYQNDTVTENIWYTMKSTPSGHSVYAISLSWPDDHLLLGAPIASTATVVTLLGYDGHFDYSVGTSSGIDIVIPPIAWNKLPCRSAWVFKLTGIIN</sequence>
<feature type="domain" description="Alpha-L-fucosidase C-terminal" evidence="12">
    <location>
        <begin position="688"/>
        <end position="776"/>
    </location>
</feature>